<gene>
    <name evidence="2" type="ORF">EYR41_007228</name>
</gene>
<feature type="compositionally biased region" description="Polar residues" evidence="1">
    <location>
        <begin position="161"/>
        <end position="182"/>
    </location>
</feature>
<sequence>MPRKSGTVQPKRAGKKSVMSREQVLKMEKIEKIRSSAPLQIMDGLKARRGRPKRQWPNPMTRLNPYEDVPMVVKPQTTAEPQIERKSKGPLPPLKIVMESAPGTKRSKRNVTVTKFDEEPEEVKTDALGEASLLAQAEARLPHHVQVPPGYSYEEFRRASKSPSEALSDTSTPNGSYPSTPLSTHYHATPGLMSPPAFYHSPSELNSSMGVNVSSISLPPLLTSSSSAPHPWLTLPTIHQHDHYGRVEAPPWPWAPAASHSFYQNSYHSADGYHY</sequence>
<evidence type="ECO:0000313" key="3">
    <source>
        <dbReference type="Proteomes" id="UP000297595"/>
    </source>
</evidence>
<evidence type="ECO:0000313" key="2">
    <source>
        <dbReference type="EMBL" id="TGJ68160.1"/>
    </source>
</evidence>
<protein>
    <submittedName>
        <fullName evidence="2">Uncharacterized protein</fullName>
    </submittedName>
</protein>
<dbReference type="AlphaFoldDB" id="A0A7C8PC91"/>
<comment type="caution">
    <text evidence="2">The sequence shown here is derived from an EMBL/GenBank/DDBJ whole genome shotgun (WGS) entry which is preliminary data.</text>
</comment>
<feature type="region of interest" description="Disordered" evidence="1">
    <location>
        <begin position="155"/>
        <end position="182"/>
    </location>
</feature>
<feature type="region of interest" description="Disordered" evidence="1">
    <location>
        <begin position="41"/>
        <end position="124"/>
    </location>
</feature>
<name>A0A7C8PC91_ORBOL</name>
<organism evidence="2 3">
    <name type="scientific">Orbilia oligospora</name>
    <name type="common">Nematode-trapping fungus</name>
    <name type="synonym">Arthrobotrys oligospora</name>
    <dbReference type="NCBI Taxonomy" id="2813651"/>
    <lineage>
        <taxon>Eukaryota</taxon>
        <taxon>Fungi</taxon>
        <taxon>Dikarya</taxon>
        <taxon>Ascomycota</taxon>
        <taxon>Pezizomycotina</taxon>
        <taxon>Orbiliomycetes</taxon>
        <taxon>Orbiliales</taxon>
        <taxon>Orbiliaceae</taxon>
        <taxon>Orbilia</taxon>
    </lineage>
</organism>
<dbReference type="OrthoDB" id="5309051at2759"/>
<proteinExistence type="predicted"/>
<dbReference type="EMBL" id="SOZJ01000004">
    <property type="protein sequence ID" value="TGJ68160.1"/>
    <property type="molecule type" value="Genomic_DNA"/>
</dbReference>
<dbReference type="Proteomes" id="UP000297595">
    <property type="component" value="Unassembled WGS sequence"/>
</dbReference>
<accession>A0A7C8PC91</accession>
<feature type="region of interest" description="Disordered" evidence="1">
    <location>
        <begin position="1"/>
        <end position="22"/>
    </location>
</feature>
<evidence type="ECO:0000256" key="1">
    <source>
        <dbReference type="SAM" id="MobiDB-lite"/>
    </source>
</evidence>
<reference evidence="2 3" key="1">
    <citation type="submission" date="2019-03" db="EMBL/GenBank/DDBJ databases">
        <title>Nematode-trapping fungi genome.</title>
        <authorList>
            <person name="Vidal-Diez De Ulzurrun G."/>
        </authorList>
    </citation>
    <scope>NUCLEOTIDE SEQUENCE [LARGE SCALE GENOMIC DNA]</scope>
    <source>
        <strain evidence="2 3">TWF154</strain>
    </source>
</reference>